<feature type="chain" id="PRO_5002428550" evidence="1">
    <location>
        <begin position="19"/>
        <end position="149"/>
    </location>
</feature>
<evidence type="ECO:0000313" key="3">
    <source>
        <dbReference type="Proteomes" id="UP000032900"/>
    </source>
</evidence>
<proteinExistence type="predicted"/>
<accession>A0A0E9M1M7</accession>
<dbReference type="OrthoDB" id="9803050at2"/>
<evidence type="ECO:0000313" key="2">
    <source>
        <dbReference type="EMBL" id="GAO31060.1"/>
    </source>
</evidence>
<keyword evidence="3" id="KW-1185">Reference proteome</keyword>
<dbReference type="RefSeq" id="WP_062126746.1">
    <property type="nucleotide sequence ID" value="NZ_BAZW01000037.1"/>
</dbReference>
<dbReference type="Gene3D" id="2.60.40.1120">
    <property type="entry name" value="Carboxypeptidase-like, regulatory domain"/>
    <property type="match status" value="1"/>
</dbReference>
<comment type="caution">
    <text evidence="2">The sequence shown here is derived from an EMBL/GenBank/DDBJ whole genome shotgun (WGS) entry which is preliminary data.</text>
</comment>
<dbReference type="Pfam" id="PF13715">
    <property type="entry name" value="CarbopepD_reg_2"/>
    <property type="match status" value="1"/>
</dbReference>
<protein>
    <submittedName>
        <fullName evidence="2">TonB-dependent receptor</fullName>
    </submittedName>
</protein>
<evidence type="ECO:0000256" key="1">
    <source>
        <dbReference type="SAM" id="SignalP"/>
    </source>
</evidence>
<keyword evidence="2" id="KW-0675">Receptor</keyword>
<feature type="signal peptide" evidence="1">
    <location>
        <begin position="1"/>
        <end position="18"/>
    </location>
</feature>
<reference evidence="2 3" key="1">
    <citation type="journal article" date="2015" name="Microbes Environ.">
        <title>Distribution and evolution of nitrogen fixation genes in the phylum bacteroidetes.</title>
        <authorList>
            <person name="Inoue J."/>
            <person name="Oshima K."/>
            <person name="Suda W."/>
            <person name="Sakamoto M."/>
            <person name="Iino T."/>
            <person name="Noda S."/>
            <person name="Hongoh Y."/>
            <person name="Hattori M."/>
            <person name="Ohkuma M."/>
        </authorList>
    </citation>
    <scope>NUCLEOTIDE SEQUENCE [LARGE SCALE GENOMIC DNA]</scope>
    <source>
        <strain evidence="2">JCM 15548</strain>
    </source>
</reference>
<keyword evidence="1" id="KW-0732">Signal</keyword>
<dbReference type="SUPFAM" id="SSF49464">
    <property type="entry name" value="Carboxypeptidase regulatory domain-like"/>
    <property type="match status" value="1"/>
</dbReference>
<dbReference type="Proteomes" id="UP000032900">
    <property type="component" value="Unassembled WGS sequence"/>
</dbReference>
<dbReference type="AlphaFoldDB" id="A0A0E9M1M7"/>
<gene>
    <name evidence="2" type="ORF">JCM15548_13396</name>
</gene>
<sequence length="149" mass="16098">MKLHLLCFVLLSTTTLVAQTQNATISGTISDARTGEPLLSANIYNSETLSGTASNTYGFYSLRQPQGQTAVSATFTGYQSFTASFNLTRDTVINIALEPVIELDEVVVSGQSPLQNIRSTQMGTIQLSPAKTEILPACWERQTSSKPFS</sequence>
<name>A0A0E9M1M7_9BACT</name>
<dbReference type="EMBL" id="BAZW01000037">
    <property type="protein sequence ID" value="GAO31060.1"/>
    <property type="molecule type" value="Genomic_DNA"/>
</dbReference>
<organism evidence="2 3">
    <name type="scientific">Geofilum rubicundum JCM 15548</name>
    <dbReference type="NCBI Taxonomy" id="1236989"/>
    <lineage>
        <taxon>Bacteria</taxon>
        <taxon>Pseudomonadati</taxon>
        <taxon>Bacteroidota</taxon>
        <taxon>Bacteroidia</taxon>
        <taxon>Marinilabiliales</taxon>
        <taxon>Marinilabiliaceae</taxon>
        <taxon>Geofilum</taxon>
    </lineage>
</organism>
<dbReference type="InterPro" id="IPR008969">
    <property type="entry name" value="CarboxyPept-like_regulatory"/>
</dbReference>
<dbReference type="STRING" id="1236989.JCM15548_13396"/>